<protein>
    <recommendedName>
        <fullName evidence="3">Type 4 fimbrial biogenesis protein PilX N-terminal domain-containing protein</fullName>
    </recommendedName>
</protein>
<comment type="caution">
    <text evidence="1">The sequence shown here is derived from an EMBL/GenBank/DDBJ whole genome shotgun (WGS) entry which is preliminary data.</text>
</comment>
<gene>
    <name evidence="1" type="ORF">CO185_01810</name>
</gene>
<organism evidence="1 2">
    <name type="scientific">Candidatus Zambryskibacteria bacterium CG_4_9_14_3_um_filter_42_15</name>
    <dbReference type="NCBI Taxonomy" id="1975112"/>
    <lineage>
        <taxon>Bacteria</taxon>
        <taxon>Candidatus Zambryskiibacteriota</taxon>
    </lineage>
</organism>
<name>A0A2M7WRT3_9BACT</name>
<accession>A0A2M7WRT3</accession>
<dbReference type="AlphaFoldDB" id="A0A2M7WRT3"/>
<reference evidence="2" key="1">
    <citation type="submission" date="2017-09" db="EMBL/GenBank/DDBJ databases">
        <title>Depth-based differentiation of microbial function through sediment-hosted aquifers and enrichment of novel symbionts in the deep terrestrial subsurface.</title>
        <authorList>
            <person name="Probst A.J."/>
            <person name="Ladd B."/>
            <person name="Jarett J.K."/>
            <person name="Geller-Mcgrath D.E."/>
            <person name="Sieber C.M.K."/>
            <person name="Emerson J.B."/>
            <person name="Anantharaman K."/>
            <person name="Thomas B.C."/>
            <person name="Malmstrom R."/>
            <person name="Stieglmeier M."/>
            <person name="Klingl A."/>
            <person name="Woyke T."/>
            <person name="Ryan C.M."/>
            <person name="Banfield J.F."/>
        </authorList>
    </citation>
    <scope>NUCLEOTIDE SEQUENCE [LARGE SCALE GENOMIC DNA]</scope>
</reference>
<evidence type="ECO:0008006" key="3">
    <source>
        <dbReference type="Google" id="ProtNLM"/>
    </source>
</evidence>
<evidence type="ECO:0000313" key="2">
    <source>
        <dbReference type="Proteomes" id="UP000230758"/>
    </source>
</evidence>
<dbReference type="EMBL" id="PFXF01000023">
    <property type="protein sequence ID" value="PJA32711.1"/>
    <property type="molecule type" value="Genomic_DNA"/>
</dbReference>
<sequence>MVVMGTLLLITAGITNLAVKQAFISSSGRESQAAFYAADTGMDCALYWDVNNAGGDDSAFATSTFSTINCNNTSIPSMGGGGNANATSTFSFTLTPNPYCAIVTVNKVYVGGNLKTTIESKGYNTCDQSNARRVERAVRATY</sequence>
<proteinExistence type="predicted"/>
<dbReference type="Proteomes" id="UP000230758">
    <property type="component" value="Unassembled WGS sequence"/>
</dbReference>
<evidence type="ECO:0000313" key="1">
    <source>
        <dbReference type="EMBL" id="PJA32711.1"/>
    </source>
</evidence>